<feature type="domain" description="PAS" evidence="3">
    <location>
        <begin position="289"/>
        <end position="334"/>
    </location>
</feature>
<feature type="transmembrane region" description="Helical" evidence="2">
    <location>
        <begin position="249"/>
        <end position="270"/>
    </location>
</feature>
<dbReference type="InterPro" id="IPR003594">
    <property type="entry name" value="HATPase_dom"/>
</dbReference>
<keyword evidence="2" id="KW-0472">Membrane</keyword>
<gene>
    <name evidence="4" type="ORF">J8N05_19015</name>
</gene>
<dbReference type="CDD" id="cd00130">
    <property type="entry name" value="PAS"/>
    <property type="match status" value="2"/>
</dbReference>
<dbReference type="EMBL" id="JAGPYQ010000001">
    <property type="protein sequence ID" value="MBQ0850282.1"/>
    <property type="molecule type" value="Genomic_DNA"/>
</dbReference>
<dbReference type="AlphaFoldDB" id="A0A940XZ02"/>
<protein>
    <submittedName>
        <fullName evidence="4">SpoIIE family protein phosphatase</fullName>
    </submittedName>
</protein>
<evidence type="ECO:0000313" key="4">
    <source>
        <dbReference type="EMBL" id="MBQ0850282.1"/>
    </source>
</evidence>
<dbReference type="Pfam" id="PF08448">
    <property type="entry name" value="PAS_4"/>
    <property type="match status" value="1"/>
</dbReference>
<dbReference type="Pfam" id="PF00989">
    <property type="entry name" value="PAS"/>
    <property type="match status" value="1"/>
</dbReference>
<dbReference type="InterPro" id="IPR001932">
    <property type="entry name" value="PPM-type_phosphatase-like_dom"/>
</dbReference>
<dbReference type="PANTHER" id="PTHR43156:SF2">
    <property type="entry name" value="STAGE II SPORULATION PROTEIN E"/>
    <property type="match status" value="1"/>
</dbReference>
<dbReference type="InterPro" id="IPR036457">
    <property type="entry name" value="PPM-type-like_dom_sf"/>
</dbReference>
<keyword evidence="5" id="KW-1185">Reference proteome</keyword>
<dbReference type="InterPro" id="IPR035965">
    <property type="entry name" value="PAS-like_dom_sf"/>
</dbReference>
<feature type="transmembrane region" description="Helical" evidence="2">
    <location>
        <begin position="142"/>
        <end position="162"/>
    </location>
</feature>
<dbReference type="Proteomes" id="UP000677413">
    <property type="component" value="Unassembled WGS sequence"/>
</dbReference>
<dbReference type="PROSITE" id="PS50112">
    <property type="entry name" value="PAS"/>
    <property type="match status" value="2"/>
</dbReference>
<dbReference type="GO" id="GO:0006355">
    <property type="term" value="P:regulation of DNA-templated transcription"/>
    <property type="evidence" value="ECO:0007669"/>
    <property type="project" value="InterPro"/>
</dbReference>
<dbReference type="InterPro" id="IPR000014">
    <property type="entry name" value="PAS"/>
</dbReference>
<dbReference type="InterPro" id="IPR052016">
    <property type="entry name" value="Bact_Sigma-Reg"/>
</dbReference>
<evidence type="ECO:0000313" key="5">
    <source>
        <dbReference type="Proteomes" id="UP000677413"/>
    </source>
</evidence>
<dbReference type="Gene3D" id="3.30.450.20">
    <property type="entry name" value="PAS domain"/>
    <property type="match status" value="2"/>
</dbReference>
<feature type="transmembrane region" description="Helical" evidence="2">
    <location>
        <begin position="174"/>
        <end position="197"/>
    </location>
</feature>
<dbReference type="SMART" id="SM00091">
    <property type="entry name" value="PAS"/>
    <property type="match status" value="2"/>
</dbReference>
<dbReference type="Gene3D" id="3.30.565.10">
    <property type="entry name" value="Histidine kinase-like ATPase, C-terminal domain"/>
    <property type="match status" value="1"/>
</dbReference>
<comment type="caution">
    <text evidence="4">The sequence shown here is derived from an EMBL/GenBank/DDBJ whole genome shotgun (WGS) entry which is preliminary data.</text>
</comment>
<reference evidence="4 5" key="1">
    <citation type="submission" date="2021-04" db="EMBL/GenBank/DDBJ databases">
        <authorList>
            <person name="Tang X."/>
            <person name="Zhou X."/>
            <person name="Chen X."/>
            <person name="Cernava T."/>
            <person name="Zhang C."/>
        </authorList>
    </citation>
    <scope>NUCLEOTIDE SEQUENCE [LARGE SCALE GENOMIC DNA]</scope>
    <source>
        <strain evidence="4 5">BH-SS-21</strain>
    </source>
</reference>
<feature type="transmembrane region" description="Helical" evidence="2">
    <location>
        <begin position="69"/>
        <end position="88"/>
    </location>
</feature>
<dbReference type="CDD" id="cd16936">
    <property type="entry name" value="HATPase_RsbW-like"/>
    <property type="match status" value="1"/>
</dbReference>
<feature type="transmembrane region" description="Helical" evidence="2">
    <location>
        <begin position="38"/>
        <end position="57"/>
    </location>
</feature>
<keyword evidence="2" id="KW-0812">Transmembrane</keyword>
<dbReference type="Pfam" id="PF07228">
    <property type="entry name" value="SpoIIE"/>
    <property type="match status" value="1"/>
</dbReference>
<dbReference type="SUPFAM" id="SSF55874">
    <property type="entry name" value="ATPase domain of HSP90 chaperone/DNA topoisomerase II/histidine kinase"/>
    <property type="match status" value="1"/>
</dbReference>
<dbReference type="SMART" id="SM00331">
    <property type="entry name" value="PP2C_SIG"/>
    <property type="match status" value="1"/>
</dbReference>
<proteinExistence type="predicted"/>
<sequence length="917" mass="99034">MSVLAWLTVALGVLGLSGWVLPAQVLRDAWPGPDGWIKANTSLALTLLGIGLTRLVGRSSGPLHISLSRAAAVSGALIGIASLLEYVSGGCFGIDQLLFRDDTTDDLPQVASPPGRMAPNTAVALILAGAAQFMLSLPRQAVVACGQVLGLFVLMLGMLRWYGLAYRVPELGRIGAYVGMALHTATALVLLGAGLFLARPRQGLAALLCNTGTTGMLGRRMTATILLLPPLMGWLRLTGQDHGWYGTRLGVALLVSAHVCVFLTVSFLSLRAARRVEVAHTRAQHRLTQSRWLQAFMDHVPAVVFIKDLEGRYTAVNAEFARSTGRPREEIVGRLAQDVLPPLFAQAARAADAEMLARGLALHKMDHLTLDERSVIYSTTLFPLPGPNGRPHAVCGISVDETAKTAARQQAERAHQRFRDLLESAPDAVLITDAEGTVVMANAQAEQLFGTPRGHLLGSPVEHLAPASHRLRLSALRRSYRQLGNGRPVTFDNDVWARHADGRVFPAEVSIGTLDGEAGHLTSLSVRDISRRKHLETELGERYREQQRIAYTLQNSLMGDPPRLAHLPTARRYLPSAQDAGVGGDWFDIIPLEKGRTGIVIGDVMGRGIDAAAVMGQLRAATHALAKADMDPEWLMNHLDAFVCELRDQLVTCCYLVLDPRQQQLTLCSAGHLPVLAAEPGRRPRPLDAPISVPLGVGGVPHRQITHPLALGATLMLYTDGLVEEPTADLDTRITLLADTLHTALTEADHTLGALEQTADLALHTLIPHPEEHDDDVTLLALRLPEARTTSLRLAPEPRSAPHARRFTTRTLHDWQLPPHLTDTAELVVTELVTNAIRHSDGAALFLTLHLTSTSLTVELADHSQALPLARQAGPTDENGRGLGLIDALSTNWGTRIHSQGKSVWSTMDTSPLITSA</sequence>
<keyword evidence="2" id="KW-1133">Transmembrane helix</keyword>
<dbReference type="PANTHER" id="PTHR43156">
    <property type="entry name" value="STAGE II SPORULATION PROTEIN E-RELATED"/>
    <property type="match status" value="1"/>
</dbReference>
<dbReference type="RefSeq" id="WP_210884323.1">
    <property type="nucleotide sequence ID" value="NZ_JAGPYQ010000001.1"/>
</dbReference>
<feature type="domain" description="PAS" evidence="3">
    <location>
        <begin position="414"/>
        <end position="483"/>
    </location>
</feature>
<dbReference type="InterPro" id="IPR013767">
    <property type="entry name" value="PAS_fold"/>
</dbReference>
<dbReference type="SUPFAM" id="SSF55785">
    <property type="entry name" value="PYP-like sensor domain (PAS domain)"/>
    <property type="match status" value="2"/>
</dbReference>
<dbReference type="NCBIfam" id="TIGR00229">
    <property type="entry name" value="sensory_box"/>
    <property type="match status" value="2"/>
</dbReference>
<evidence type="ECO:0000256" key="1">
    <source>
        <dbReference type="ARBA" id="ARBA00022801"/>
    </source>
</evidence>
<dbReference type="InterPro" id="IPR036890">
    <property type="entry name" value="HATPase_C_sf"/>
</dbReference>
<dbReference type="Pfam" id="PF13581">
    <property type="entry name" value="HATPase_c_2"/>
    <property type="match status" value="1"/>
</dbReference>
<dbReference type="GO" id="GO:0016791">
    <property type="term" value="F:phosphatase activity"/>
    <property type="evidence" value="ECO:0007669"/>
    <property type="project" value="TreeGrafter"/>
</dbReference>
<name>A0A940XZ02_9ACTN</name>
<organism evidence="4 5">
    <name type="scientific">Streptomyces liliiviolaceus</name>
    <dbReference type="NCBI Taxonomy" id="2823109"/>
    <lineage>
        <taxon>Bacteria</taxon>
        <taxon>Bacillati</taxon>
        <taxon>Actinomycetota</taxon>
        <taxon>Actinomycetes</taxon>
        <taxon>Kitasatosporales</taxon>
        <taxon>Streptomycetaceae</taxon>
        <taxon>Streptomyces</taxon>
    </lineage>
</organism>
<accession>A0A940XZ02</accession>
<dbReference type="InterPro" id="IPR013656">
    <property type="entry name" value="PAS_4"/>
</dbReference>
<keyword evidence="1" id="KW-0378">Hydrolase</keyword>
<dbReference type="Gene3D" id="3.60.40.10">
    <property type="entry name" value="PPM-type phosphatase domain"/>
    <property type="match status" value="1"/>
</dbReference>
<evidence type="ECO:0000259" key="3">
    <source>
        <dbReference type="PROSITE" id="PS50112"/>
    </source>
</evidence>
<evidence type="ECO:0000256" key="2">
    <source>
        <dbReference type="SAM" id="Phobius"/>
    </source>
</evidence>